<evidence type="ECO:0000313" key="2">
    <source>
        <dbReference type="Proteomes" id="UP000009131"/>
    </source>
</evidence>
<organism evidence="1 2">
    <name type="scientific">Mixia osmundae (strain CBS 9802 / IAM 14324 / JCM 22182 / KY 12970)</name>
    <dbReference type="NCBI Taxonomy" id="764103"/>
    <lineage>
        <taxon>Eukaryota</taxon>
        <taxon>Fungi</taxon>
        <taxon>Dikarya</taxon>
        <taxon>Basidiomycota</taxon>
        <taxon>Pucciniomycotina</taxon>
        <taxon>Mixiomycetes</taxon>
        <taxon>Mixiales</taxon>
        <taxon>Mixiaceae</taxon>
        <taxon>Mixia</taxon>
    </lineage>
</organism>
<dbReference type="Proteomes" id="UP000009131">
    <property type="component" value="Unassembled WGS sequence"/>
</dbReference>
<name>G7E672_MIXOS</name>
<reference evidence="1 2" key="1">
    <citation type="journal article" date="2011" name="J. Gen. Appl. Microbiol.">
        <title>Draft genome sequencing of the enigmatic basidiomycete Mixia osmundae.</title>
        <authorList>
            <person name="Nishida H."/>
            <person name="Nagatsuka Y."/>
            <person name="Sugiyama J."/>
        </authorList>
    </citation>
    <scope>NUCLEOTIDE SEQUENCE [LARGE SCALE GENOMIC DNA]</scope>
    <source>
        <strain evidence="2">CBS 9802 / IAM 14324 / JCM 22182 / KY 12970</strain>
    </source>
</reference>
<comment type="caution">
    <text evidence="1">The sequence shown here is derived from an EMBL/GenBank/DDBJ whole genome shotgun (WGS) entry which is preliminary data.</text>
</comment>
<dbReference type="HOGENOM" id="CLU_2184585_0_0_1"/>
<dbReference type="AlphaFoldDB" id="G7E672"/>
<proteinExistence type="predicted"/>
<reference evidence="1 2" key="2">
    <citation type="journal article" date="2012" name="Open Biol.">
        <title>Characteristics of nucleosomes and linker DNA regions on the genome of the basidiomycete Mixia osmundae revealed by mono- and dinucleosome mapping.</title>
        <authorList>
            <person name="Nishida H."/>
            <person name="Kondo S."/>
            <person name="Matsumoto T."/>
            <person name="Suzuki Y."/>
            <person name="Yoshikawa H."/>
            <person name="Taylor T.D."/>
            <person name="Sugiyama J."/>
        </authorList>
    </citation>
    <scope>NUCLEOTIDE SEQUENCE [LARGE SCALE GENOMIC DNA]</scope>
    <source>
        <strain evidence="2">CBS 9802 / IAM 14324 / JCM 22182 / KY 12970</strain>
    </source>
</reference>
<dbReference type="InParanoid" id="G7E672"/>
<keyword evidence="2" id="KW-1185">Reference proteome</keyword>
<evidence type="ECO:0000313" key="1">
    <source>
        <dbReference type="EMBL" id="GAA98332.1"/>
    </source>
</evidence>
<dbReference type="EMBL" id="BABT02000150">
    <property type="protein sequence ID" value="GAA98332.1"/>
    <property type="molecule type" value="Genomic_DNA"/>
</dbReference>
<gene>
    <name evidence="1" type="primary">Mo05017</name>
    <name evidence="1" type="ORF">E5Q_05017</name>
</gene>
<accession>G7E672</accession>
<protein>
    <submittedName>
        <fullName evidence="1">Uncharacterized protein</fullName>
    </submittedName>
</protein>
<sequence length="119" mass="13202">MLSFPRWIIDMAYQPISQHARIEARLSEIQQHILARFGAACDTGLGRPLPLSPPQLRFTSVQSALYPRRAHSPGFRALRHALQVRCVHLHDASDLQSMLHAALNRLVLAIAGDASAETC</sequence>